<accession>A0AAE2C7J7</accession>
<evidence type="ECO:0000313" key="3">
    <source>
        <dbReference type="Proteomes" id="UP001293254"/>
    </source>
</evidence>
<dbReference type="EMBL" id="JACGWO010000104">
    <property type="protein sequence ID" value="KAK4411949.1"/>
    <property type="molecule type" value="Genomic_DNA"/>
</dbReference>
<protein>
    <submittedName>
        <fullName evidence="2">Uncharacterized protein</fullName>
    </submittedName>
</protein>
<organism evidence="2 3">
    <name type="scientific">Sesamum alatum</name>
    <dbReference type="NCBI Taxonomy" id="300844"/>
    <lineage>
        <taxon>Eukaryota</taxon>
        <taxon>Viridiplantae</taxon>
        <taxon>Streptophyta</taxon>
        <taxon>Embryophyta</taxon>
        <taxon>Tracheophyta</taxon>
        <taxon>Spermatophyta</taxon>
        <taxon>Magnoliopsida</taxon>
        <taxon>eudicotyledons</taxon>
        <taxon>Gunneridae</taxon>
        <taxon>Pentapetalae</taxon>
        <taxon>asterids</taxon>
        <taxon>lamiids</taxon>
        <taxon>Lamiales</taxon>
        <taxon>Pedaliaceae</taxon>
        <taxon>Sesamum</taxon>
    </lineage>
</organism>
<name>A0AAE2C7J7_9LAMI</name>
<gene>
    <name evidence="2" type="ORF">Salat_3000300</name>
</gene>
<feature type="region of interest" description="Disordered" evidence="1">
    <location>
        <begin position="1"/>
        <end position="21"/>
    </location>
</feature>
<feature type="region of interest" description="Disordered" evidence="1">
    <location>
        <begin position="120"/>
        <end position="154"/>
    </location>
</feature>
<feature type="compositionally biased region" description="Polar residues" evidence="1">
    <location>
        <begin position="120"/>
        <end position="137"/>
    </location>
</feature>
<reference evidence="2" key="1">
    <citation type="submission" date="2020-06" db="EMBL/GenBank/DDBJ databases">
        <authorList>
            <person name="Li T."/>
            <person name="Hu X."/>
            <person name="Zhang T."/>
            <person name="Song X."/>
            <person name="Zhang H."/>
            <person name="Dai N."/>
            <person name="Sheng W."/>
            <person name="Hou X."/>
            <person name="Wei L."/>
        </authorList>
    </citation>
    <scope>NUCLEOTIDE SEQUENCE</scope>
    <source>
        <strain evidence="2">3651</strain>
        <tissue evidence="2">Leaf</tissue>
    </source>
</reference>
<dbReference type="AlphaFoldDB" id="A0AAE2C7J7"/>
<evidence type="ECO:0000256" key="1">
    <source>
        <dbReference type="SAM" id="MobiDB-lite"/>
    </source>
</evidence>
<evidence type="ECO:0000313" key="2">
    <source>
        <dbReference type="EMBL" id="KAK4411949.1"/>
    </source>
</evidence>
<dbReference type="Proteomes" id="UP001293254">
    <property type="component" value="Unassembled WGS sequence"/>
</dbReference>
<feature type="compositionally biased region" description="Basic and acidic residues" evidence="1">
    <location>
        <begin position="7"/>
        <end position="20"/>
    </location>
</feature>
<keyword evidence="3" id="KW-1185">Reference proteome</keyword>
<reference evidence="2" key="2">
    <citation type="journal article" date="2024" name="Plant">
        <title>Genomic evolution and insights into agronomic trait innovations of Sesamum species.</title>
        <authorList>
            <person name="Miao H."/>
            <person name="Wang L."/>
            <person name="Qu L."/>
            <person name="Liu H."/>
            <person name="Sun Y."/>
            <person name="Le M."/>
            <person name="Wang Q."/>
            <person name="Wei S."/>
            <person name="Zheng Y."/>
            <person name="Lin W."/>
            <person name="Duan Y."/>
            <person name="Cao H."/>
            <person name="Xiong S."/>
            <person name="Wang X."/>
            <person name="Wei L."/>
            <person name="Li C."/>
            <person name="Ma Q."/>
            <person name="Ju M."/>
            <person name="Zhao R."/>
            <person name="Li G."/>
            <person name="Mu C."/>
            <person name="Tian Q."/>
            <person name="Mei H."/>
            <person name="Zhang T."/>
            <person name="Gao T."/>
            <person name="Zhang H."/>
        </authorList>
    </citation>
    <scope>NUCLEOTIDE SEQUENCE</scope>
    <source>
        <strain evidence="2">3651</strain>
    </source>
</reference>
<proteinExistence type="predicted"/>
<comment type="caution">
    <text evidence="2">The sequence shown here is derived from an EMBL/GenBank/DDBJ whole genome shotgun (WGS) entry which is preliminary data.</text>
</comment>
<sequence length="154" mass="17195">MEGTRNTNEESRRGEERPVGEGEVIANDGIHFISLSWNTKQAFGLSEGVSSEYPKWLLSRCGETTSHSIDGYRVRGAGKGVAYYYMGEKKTVVVKGCRLIPVKGPENKRLLREKGDHLSNLTNVPQQNSRRFNTRIGSHSDPRRGGVESMQTIN</sequence>